<dbReference type="InterPro" id="IPR005828">
    <property type="entry name" value="MFS_sugar_transport-like"/>
</dbReference>
<name>A0A8K0FXG3_IGNLU</name>
<evidence type="ECO:0000313" key="8">
    <source>
        <dbReference type="Proteomes" id="UP000801492"/>
    </source>
</evidence>
<proteinExistence type="predicted"/>
<comment type="subcellular location">
    <subcellularLocation>
        <location evidence="1">Membrane</location>
        <topology evidence="1">Multi-pass membrane protein</topology>
    </subcellularLocation>
</comment>
<feature type="domain" description="Major facilitator superfamily (MFS) profile" evidence="6">
    <location>
        <begin position="70"/>
        <end position="518"/>
    </location>
</feature>
<feature type="transmembrane region" description="Helical" evidence="5">
    <location>
        <begin position="259"/>
        <end position="277"/>
    </location>
</feature>
<protein>
    <recommendedName>
        <fullName evidence="6">Major facilitator superfamily (MFS) profile domain-containing protein</fullName>
    </recommendedName>
</protein>
<sequence>MQQINLDAILAEVGEFGKYQKLVLWFILLPGVFPCGFHAYNQLFMAANPKHWCRIPELDHVNQEIVKNISIPFIEKDGILTYSECTMYDKNYTNISEDLYDEVTDSSKAKTIACKNGWIYDHTHYKNSVVMEWNLICDKDFSTTLALVLFGVGGLVGNYIFGYIQDGIGRKPAFFIYLLIQSIFGIATAFANNFFMWIVFRIGVGFTVPAILGTPCVLAIELVGPRFRTTVTIMINIAYSLSLITVSVVVWAVRDWRQLAIITTLPFLALFGFYWLFPESPRWLLSQGRFKEATDILNRIARVNRKKQISLDTFTNLKTSTEEENSKTQNQKTYGAYDLLRNPNLRLKTIIITFIWFTNTSVYVGLSYYAPILGGDEFFNFFLAGAVELPTYLFLWPSMEKWGRRWILCVSMVIGGSACLATFLVKHDPVVTLVLYCVGKMGISSSFVVLPLMASELYPTVVRGLGMSISSVMGMLGPVFIPLVNYLGSDTLTLPLIIMGALLVAGGTCSLLLPETLNQNLPQTLEDGEKTGLDCFACCTHPRSNKKIAVVHESGDF</sequence>
<feature type="transmembrane region" description="Helical" evidence="5">
    <location>
        <begin position="431"/>
        <end position="453"/>
    </location>
</feature>
<dbReference type="CDD" id="cd17317">
    <property type="entry name" value="MFS_SLC22"/>
    <property type="match status" value="1"/>
</dbReference>
<dbReference type="GO" id="GO:0022857">
    <property type="term" value="F:transmembrane transporter activity"/>
    <property type="evidence" value="ECO:0007669"/>
    <property type="project" value="InterPro"/>
</dbReference>
<dbReference type="Proteomes" id="UP000801492">
    <property type="component" value="Unassembled WGS sequence"/>
</dbReference>
<evidence type="ECO:0000313" key="7">
    <source>
        <dbReference type="EMBL" id="KAF2879927.1"/>
    </source>
</evidence>
<feature type="transmembrane region" description="Helical" evidence="5">
    <location>
        <begin position="197"/>
        <end position="220"/>
    </location>
</feature>
<evidence type="ECO:0000256" key="4">
    <source>
        <dbReference type="ARBA" id="ARBA00023136"/>
    </source>
</evidence>
<feature type="transmembrane region" description="Helical" evidence="5">
    <location>
        <begin position="173"/>
        <end position="191"/>
    </location>
</feature>
<keyword evidence="3 5" id="KW-1133">Transmembrane helix</keyword>
<evidence type="ECO:0000256" key="3">
    <source>
        <dbReference type="ARBA" id="ARBA00022989"/>
    </source>
</evidence>
<feature type="transmembrane region" description="Helical" evidence="5">
    <location>
        <begin position="141"/>
        <end position="161"/>
    </location>
</feature>
<dbReference type="PROSITE" id="PS50850">
    <property type="entry name" value="MFS"/>
    <property type="match status" value="1"/>
</dbReference>
<dbReference type="InterPro" id="IPR020846">
    <property type="entry name" value="MFS_dom"/>
</dbReference>
<evidence type="ECO:0000256" key="5">
    <source>
        <dbReference type="SAM" id="Phobius"/>
    </source>
</evidence>
<keyword evidence="2 5" id="KW-0812">Transmembrane</keyword>
<reference evidence="7" key="1">
    <citation type="submission" date="2019-08" db="EMBL/GenBank/DDBJ databases">
        <title>The genome of the North American firefly Photinus pyralis.</title>
        <authorList>
            <consortium name="Photinus pyralis genome working group"/>
            <person name="Fallon T.R."/>
            <person name="Sander Lower S.E."/>
            <person name="Weng J.-K."/>
        </authorList>
    </citation>
    <scope>NUCLEOTIDE SEQUENCE</scope>
    <source>
        <strain evidence="7">TRF0915ILg1</strain>
        <tissue evidence="7">Whole body</tissue>
    </source>
</reference>
<feature type="transmembrane region" description="Helical" evidence="5">
    <location>
        <begin position="22"/>
        <end position="40"/>
    </location>
</feature>
<dbReference type="Gene3D" id="1.20.1250.20">
    <property type="entry name" value="MFS general substrate transporter like domains"/>
    <property type="match status" value="1"/>
</dbReference>
<accession>A0A8K0FXG3</accession>
<keyword evidence="4 5" id="KW-0472">Membrane</keyword>
<feature type="transmembrane region" description="Helical" evidence="5">
    <location>
        <begin position="232"/>
        <end position="253"/>
    </location>
</feature>
<comment type="caution">
    <text evidence="7">The sequence shown here is derived from an EMBL/GenBank/DDBJ whole genome shotgun (WGS) entry which is preliminary data.</text>
</comment>
<evidence type="ECO:0000256" key="2">
    <source>
        <dbReference type="ARBA" id="ARBA00022692"/>
    </source>
</evidence>
<evidence type="ECO:0000259" key="6">
    <source>
        <dbReference type="PROSITE" id="PS50850"/>
    </source>
</evidence>
<dbReference type="PANTHER" id="PTHR24064">
    <property type="entry name" value="SOLUTE CARRIER FAMILY 22 MEMBER"/>
    <property type="match status" value="1"/>
</dbReference>
<keyword evidence="8" id="KW-1185">Reference proteome</keyword>
<evidence type="ECO:0000256" key="1">
    <source>
        <dbReference type="ARBA" id="ARBA00004141"/>
    </source>
</evidence>
<feature type="transmembrane region" description="Helical" evidence="5">
    <location>
        <begin position="407"/>
        <end position="425"/>
    </location>
</feature>
<dbReference type="GO" id="GO:0016020">
    <property type="term" value="C:membrane"/>
    <property type="evidence" value="ECO:0007669"/>
    <property type="project" value="UniProtKB-SubCell"/>
</dbReference>
<dbReference type="EMBL" id="VTPC01091055">
    <property type="protein sequence ID" value="KAF2879927.1"/>
    <property type="molecule type" value="Genomic_DNA"/>
</dbReference>
<dbReference type="AlphaFoldDB" id="A0A8K0FXG3"/>
<dbReference type="OrthoDB" id="2544694at2759"/>
<feature type="transmembrane region" description="Helical" evidence="5">
    <location>
        <begin position="350"/>
        <end position="372"/>
    </location>
</feature>
<feature type="transmembrane region" description="Helical" evidence="5">
    <location>
        <begin position="378"/>
        <end position="395"/>
    </location>
</feature>
<feature type="transmembrane region" description="Helical" evidence="5">
    <location>
        <begin position="465"/>
        <end position="486"/>
    </location>
</feature>
<organism evidence="7 8">
    <name type="scientific">Ignelater luminosus</name>
    <name type="common">Cucubano</name>
    <name type="synonym">Pyrophorus luminosus</name>
    <dbReference type="NCBI Taxonomy" id="2038154"/>
    <lineage>
        <taxon>Eukaryota</taxon>
        <taxon>Metazoa</taxon>
        <taxon>Ecdysozoa</taxon>
        <taxon>Arthropoda</taxon>
        <taxon>Hexapoda</taxon>
        <taxon>Insecta</taxon>
        <taxon>Pterygota</taxon>
        <taxon>Neoptera</taxon>
        <taxon>Endopterygota</taxon>
        <taxon>Coleoptera</taxon>
        <taxon>Polyphaga</taxon>
        <taxon>Elateriformia</taxon>
        <taxon>Elateroidea</taxon>
        <taxon>Elateridae</taxon>
        <taxon>Agrypninae</taxon>
        <taxon>Pyrophorini</taxon>
        <taxon>Ignelater</taxon>
    </lineage>
</organism>
<dbReference type="SUPFAM" id="SSF103473">
    <property type="entry name" value="MFS general substrate transporter"/>
    <property type="match status" value="1"/>
</dbReference>
<gene>
    <name evidence="7" type="ORF">ILUMI_26256</name>
</gene>
<dbReference type="InterPro" id="IPR036259">
    <property type="entry name" value="MFS_trans_sf"/>
</dbReference>
<feature type="transmembrane region" description="Helical" evidence="5">
    <location>
        <begin position="492"/>
        <end position="513"/>
    </location>
</feature>
<dbReference type="Pfam" id="PF00083">
    <property type="entry name" value="Sugar_tr"/>
    <property type="match status" value="1"/>
</dbReference>